<feature type="region of interest" description="Disordered" evidence="2">
    <location>
        <begin position="26"/>
        <end position="70"/>
    </location>
</feature>
<feature type="compositionally biased region" description="Low complexity" evidence="2">
    <location>
        <begin position="30"/>
        <end position="48"/>
    </location>
</feature>
<sequence length="478" mass="51901">MRKIKKALALSLALAMGLSLVACGDKTDNSTTESKSSEATSETASSEDASSEEASSEDASGAAKIEAPSTDGWDDSKKIYAYSWDEDFSKKLKVVLDKFPEYKDYVEFVTLGVGGTSDDYKTGIDTALENGEKYPTLIPADNDVAKYWSEDDTKTANLYDLGFTDEMLANSYDFAKQYGTTDGELKCVTWQATAGSVYYRRDIAKKVLGTDDPAKVQEALASWDKFFETADTLKAAGYKIVSGAPDVKYAIWDTQSQPWVTDDGSKETLTLDKSVTEYLETAKKIYDGEYSNNTSMWDNSWAADMKDDSKVFCYFGCPWFIGSMQGNGATDGNWGAVTGPTSYHWGGTYVCVGKNTNNPELAAFLLYELTCDPDVGVEITNQTGDCVNNKEANARLIAGELSADNAAAKFLGGQNPIEVWAAAAEGINLSNLTYQDASIKAFIDEASTAYNSGTYKSVDEAIKYIQDKCASELGISAE</sequence>
<dbReference type="PROSITE" id="PS51257">
    <property type="entry name" value="PROKAR_LIPOPROTEIN"/>
    <property type="match status" value="1"/>
</dbReference>
<feature type="signal peptide" evidence="3">
    <location>
        <begin position="1"/>
        <end position="22"/>
    </location>
</feature>
<organism evidence="4 5">
    <name type="scientific">Coprococcus hominis</name>
    <name type="common">ex Liu et al. 2022</name>
    <dbReference type="NCBI Taxonomy" id="2763039"/>
    <lineage>
        <taxon>Bacteria</taxon>
        <taxon>Bacillati</taxon>
        <taxon>Bacillota</taxon>
        <taxon>Clostridia</taxon>
        <taxon>Lachnospirales</taxon>
        <taxon>Lachnospiraceae</taxon>
        <taxon>Coprococcus</taxon>
    </lineage>
</organism>
<dbReference type="PANTHER" id="PTHR43649">
    <property type="entry name" value="ARABINOSE-BINDING PROTEIN-RELATED"/>
    <property type="match status" value="1"/>
</dbReference>
<dbReference type="RefSeq" id="WP_117808770.1">
    <property type="nucleotide sequence ID" value="NZ_JACOOX010000006.1"/>
</dbReference>
<evidence type="ECO:0000256" key="1">
    <source>
        <dbReference type="ARBA" id="ARBA00022729"/>
    </source>
</evidence>
<dbReference type="SUPFAM" id="SSF53850">
    <property type="entry name" value="Periplasmic binding protein-like II"/>
    <property type="match status" value="1"/>
</dbReference>
<keyword evidence="5" id="KW-1185">Reference proteome</keyword>
<evidence type="ECO:0000256" key="2">
    <source>
        <dbReference type="SAM" id="MobiDB-lite"/>
    </source>
</evidence>
<gene>
    <name evidence="4" type="ORF">H8S09_11005</name>
</gene>
<dbReference type="Proteomes" id="UP000615234">
    <property type="component" value="Unassembled WGS sequence"/>
</dbReference>
<dbReference type="EMBL" id="JACOOX010000006">
    <property type="protein sequence ID" value="MBC5663398.1"/>
    <property type="molecule type" value="Genomic_DNA"/>
</dbReference>
<reference evidence="4 5" key="1">
    <citation type="submission" date="2020-08" db="EMBL/GenBank/DDBJ databases">
        <title>Genome public.</title>
        <authorList>
            <person name="Liu C."/>
            <person name="Sun Q."/>
        </authorList>
    </citation>
    <scope>NUCLEOTIDE SEQUENCE [LARGE SCALE GENOMIC DNA]</scope>
    <source>
        <strain evidence="4 5">NSJ-10</strain>
    </source>
</reference>
<evidence type="ECO:0000313" key="4">
    <source>
        <dbReference type="EMBL" id="MBC5663398.1"/>
    </source>
</evidence>
<keyword evidence="1 3" id="KW-0732">Signal</keyword>
<feature type="chain" id="PRO_5039563166" evidence="3">
    <location>
        <begin position="23"/>
        <end position="478"/>
    </location>
</feature>
<dbReference type="InterPro" id="IPR050490">
    <property type="entry name" value="Bact_solute-bd_prot1"/>
</dbReference>
<dbReference type="PANTHER" id="PTHR43649:SF33">
    <property type="entry name" value="POLYGALACTURONAN_RHAMNOGALACTURONAN-BINDING PROTEIN YTCQ"/>
    <property type="match status" value="1"/>
</dbReference>
<accession>A0A8I0DST0</accession>
<comment type="caution">
    <text evidence="4">The sequence shown here is derived from an EMBL/GenBank/DDBJ whole genome shotgun (WGS) entry which is preliminary data.</text>
</comment>
<dbReference type="AlphaFoldDB" id="A0A8I0DST0"/>
<proteinExistence type="predicted"/>
<evidence type="ECO:0000313" key="5">
    <source>
        <dbReference type="Proteomes" id="UP000615234"/>
    </source>
</evidence>
<name>A0A8I0DST0_9FIRM</name>
<protein>
    <submittedName>
        <fullName evidence="4">Carbohydrate ABC transporter substrate-binding protein</fullName>
    </submittedName>
</protein>
<evidence type="ECO:0000256" key="3">
    <source>
        <dbReference type="SAM" id="SignalP"/>
    </source>
</evidence>
<dbReference type="Gene3D" id="3.40.190.10">
    <property type="entry name" value="Periplasmic binding protein-like II"/>
    <property type="match status" value="1"/>
</dbReference>